<keyword evidence="2" id="KW-0812">Transmembrane</keyword>
<protein>
    <recommendedName>
        <fullName evidence="3">Alpha/beta-hydrolase N-terminal domain-containing protein</fullName>
    </recommendedName>
</protein>
<evidence type="ECO:0000313" key="5">
    <source>
        <dbReference type="Proteomes" id="UP000092482"/>
    </source>
</evidence>
<evidence type="ECO:0000256" key="1">
    <source>
        <dbReference type="SAM" id="MobiDB-lite"/>
    </source>
</evidence>
<name>A0A1B1NFQ8_9MICO</name>
<feature type="compositionally biased region" description="Basic and acidic residues" evidence="1">
    <location>
        <begin position="169"/>
        <end position="186"/>
    </location>
</feature>
<reference evidence="4 5" key="1">
    <citation type="submission" date="2016-03" db="EMBL/GenBank/DDBJ databases">
        <title>Shallow-sea hydrothermal system.</title>
        <authorList>
            <person name="Tang K."/>
        </authorList>
    </citation>
    <scope>NUCLEOTIDE SEQUENCE [LARGE SCALE GENOMIC DNA]</scope>
    <source>
        <strain evidence="4 5">JLT9</strain>
    </source>
</reference>
<dbReference type="STRING" id="1758689.SGUI_2862"/>
<proteinExistence type="predicted"/>
<evidence type="ECO:0000259" key="3">
    <source>
        <dbReference type="Pfam" id="PF15420"/>
    </source>
</evidence>
<dbReference type="AlphaFoldDB" id="A0A1B1NFQ8"/>
<evidence type="ECO:0000313" key="4">
    <source>
        <dbReference type="EMBL" id="ANS80258.1"/>
    </source>
</evidence>
<dbReference type="Proteomes" id="UP000092482">
    <property type="component" value="Chromosome"/>
</dbReference>
<dbReference type="OrthoDB" id="9994734at2"/>
<keyword evidence="5" id="KW-1185">Reference proteome</keyword>
<sequence>MGATRTVLLYPRTVRSGRAWLFGRVSQMGFTLGLVMLWVALSPSLLPLIISVVVWWWSVRQQASNAELVGLDTVGNAGMAVGVAGGVGLGVLLVLAVELVGSLWRRLARLGRRWLPGVVASFVAAALLVVGRPGARRAGDHGGRPEGGGPRAGDRRPGARAHPAVCREGGQRHDRGRGGRRHGGDRPHRRPRPVRGTRHLDGTGYVQA</sequence>
<gene>
    <name evidence="4" type="ORF">SGUI_2862</name>
</gene>
<evidence type="ECO:0000256" key="2">
    <source>
        <dbReference type="SAM" id="Phobius"/>
    </source>
</evidence>
<accession>A0A1B1NFQ8</accession>
<feature type="compositionally biased region" description="Basic residues" evidence="1">
    <location>
        <begin position="187"/>
        <end position="197"/>
    </location>
</feature>
<feature type="domain" description="Alpha/beta-hydrolase N-terminal" evidence="3">
    <location>
        <begin position="45"/>
        <end position="130"/>
    </location>
</feature>
<feature type="region of interest" description="Disordered" evidence="1">
    <location>
        <begin position="134"/>
        <end position="208"/>
    </location>
</feature>
<feature type="transmembrane region" description="Helical" evidence="2">
    <location>
        <begin position="77"/>
        <end position="101"/>
    </location>
</feature>
<dbReference type="EMBL" id="CP014989">
    <property type="protein sequence ID" value="ANS80258.1"/>
    <property type="molecule type" value="Genomic_DNA"/>
</dbReference>
<dbReference type="InterPro" id="IPR027788">
    <property type="entry name" value="Alpha/beta-hydrolase_N_dom"/>
</dbReference>
<dbReference type="KEGG" id="serj:SGUI_2862"/>
<feature type="transmembrane region" description="Helical" evidence="2">
    <location>
        <begin position="30"/>
        <end position="57"/>
    </location>
</feature>
<keyword evidence="2" id="KW-1133">Transmembrane helix</keyword>
<dbReference type="Pfam" id="PF15420">
    <property type="entry name" value="Abhydrolase_9_N"/>
    <property type="match status" value="1"/>
</dbReference>
<organism evidence="4 5">
    <name type="scientific">Serinicoccus hydrothermalis</name>
    <dbReference type="NCBI Taxonomy" id="1758689"/>
    <lineage>
        <taxon>Bacteria</taxon>
        <taxon>Bacillati</taxon>
        <taxon>Actinomycetota</taxon>
        <taxon>Actinomycetes</taxon>
        <taxon>Micrococcales</taxon>
        <taxon>Ornithinimicrobiaceae</taxon>
        <taxon>Serinicoccus</taxon>
    </lineage>
</organism>
<feature type="transmembrane region" description="Helical" evidence="2">
    <location>
        <begin position="113"/>
        <end position="131"/>
    </location>
</feature>
<keyword evidence="2" id="KW-0472">Membrane</keyword>